<keyword evidence="2" id="KW-1185">Reference proteome</keyword>
<protein>
    <submittedName>
        <fullName evidence="1">Uncharacterized protein</fullName>
    </submittedName>
</protein>
<name>A0AAV9CUK9_ACOCL</name>
<dbReference type="Proteomes" id="UP001180020">
    <property type="component" value="Unassembled WGS sequence"/>
</dbReference>
<reference evidence="1" key="1">
    <citation type="journal article" date="2023" name="Nat. Commun.">
        <title>Diploid and tetraploid genomes of Acorus and the evolution of monocots.</title>
        <authorList>
            <person name="Ma L."/>
            <person name="Liu K.W."/>
            <person name="Li Z."/>
            <person name="Hsiao Y.Y."/>
            <person name="Qi Y."/>
            <person name="Fu T."/>
            <person name="Tang G.D."/>
            <person name="Zhang D."/>
            <person name="Sun W.H."/>
            <person name="Liu D.K."/>
            <person name="Li Y."/>
            <person name="Chen G.Z."/>
            <person name="Liu X.D."/>
            <person name="Liao X.Y."/>
            <person name="Jiang Y.T."/>
            <person name="Yu X."/>
            <person name="Hao Y."/>
            <person name="Huang J."/>
            <person name="Zhao X.W."/>
            <person name="Ke S."/>
            <person name="Chen Y.Y."/>
            <person name="Wu W.L."/>
            <person name="Hsu J.L."/>
            <person name="Lin Y.F."/>
            <person name="Huang M.D."/>
            <person name="Li C.Y."/>
            <person name="Huang L."/>
            <person name="Wang Z.W."/>
            <person name="Zhao X."/>
            <person name="Zhong W.Y."/>
            <person name="Peng D.H."/>
            <person name="Ahmad S."/>
            <person name="Lan S."/>
            <person name="Zhang J.S."/>
            <person name="Tsai W.C."/>
            <person name="Van de Peer Y."/>
            <person name="Liu Z.J."/>
        </authorList>
    </citation>
    <scope>NUCLEOTIDE SEQUENCE</scope>
    <source>
        <strain evidence="1">CP</strain>
    </source>
</reference>
<evidence type="ECO:0000313" key="2">
    <source>
        <dbReference type="Proteomes" id="UP001180020"/>
    </source>
</evidence>
<organism evidence="1 2">
    <name type="scientific">Acorus calamus</name>
    <name type="common">Sweet flag</name>
    <dbReference type="NCBI Taxonomy" id="4465"/>
    <lineage>
        <taxon>Eukaryota</taxon>
        <taxon>Viridiplantae</taxon>
        <taxon>Streptophyta</taxon>
        <taxon>Embryophyta</taxon>
        <taxon>Tracheophyta</taxon>
        <taxon>Spermatophyta</taxon>
        <taxon>Magnoliopsida</taxon>
        <taxon>Liliopsida</taxon>
        <taxon>Acoraceae</taxon>
        <taxon>Acorus</taxon>
    </lineage>
</organism>
<gene>
    <name evidence="1" type="ORF">QJS10_CPB17g01078</name>
</gene>
<sequence length="61" mass="6660">MNRINRLNRQLVDAQAALIEEMENLLDMTEIFGGGEGVEGDAVSIGALRLGVSERPRRCSS</sequence>
<comment type="caution">
    <text evidence="1">The sequence shown here is derived from an EMBL/GenBank/DDBJ whole genome shotgun (WGS) entry which is preliminary data.</text>
</comment>
<accession>A0AAV9CUK9</accession>
<reference evidence="1" key="2">
    <citation type="submission" date="2023-06" db="EMBL/GenBank/DDBJ databases">
        <authorList>
            <person name="Ma L."/>
            <person name="Liu K.-W."/>
            <person name="Li Z."/>
            <person name="Hsiao Y.-Y."/>
            <person name="Qi Y."/>
            <person name="Fu T."/>
            <person name="Tang G."/>
            <person name="Zhang D."/>
            <person name="Sun W.-H."/>
            <person name="Liu D.-K."/>
            <person name="Li Y."/>
            <person name="Chen G.-Z."/>
            <person name="Liu X.-D."/>
            <person name="Liao X.-Y."/>
            <person name="Jiang Y.-T."/>
            <person name="Yu X."/>
            <person name="Hao Y."/>
            <person name="Huang J."/>
            <person name="Zhao X.-W."/>
            <person name="Ke S."/>
            <person name="Chen Y.-Y."/>
            <person name="Wu W.-L."/>
            <person name="Hsu J.-L."/>
            <person name="Lin Y.-F."/>
            <person name="Huang M.-D."/>
            <person name="Li C.-Y."/>
            <person name="Huang L."/>
            <person name="Wang Z.-W."/>
            <person name="Zhao X."/>
            <person name="Zhong W.-Y."/>
            <person name="Peng D.-H."/>
            <person name="Ahmad S."/>
            <person name="Lan S."/>
            <person name="Zhang J.-S."/>
            <person name="Tsai W.-C."/>
            <person name="Van De Peer Y."/>
            <person name="Liu Z.-J."/>
        </authorList>
    </citation>
    <scope>NUCLEOTIDE SEQUENCE</scope>
    <source>
        <strain evidence="1">CP</strain>
        <tissue evidence="1">Leaves</tissue>
    </source>
</reference>
<dbReference type="EMBL" id="JAUJYO010000017">
    <property type="protein sequence ID" value="KAK1292114.1"/>
    <property type="molecule type" value="Genomic_DNA"/>
</dbReference>
<dbReference type="AlphaFoldDB" id="A0AAV9CUK9"/>
<proteinExistence type="predicted"/>
<evidence type="ECO:0000313" key="1">
    <source>
        <dbReference type="EMBL" id="KAK1292114.1"/>
    </source>
</evidence>